<evidence type="ECO:0000256" key="1">
    <source>
        <dbReference type="ARBA" id="ARBA00006596"/>
    </source>
</evidence>
<feature type="domain" description="Iron hydrogenase large subunit C-terminal" evidence="2">
    <location>
        <begin position="1"/>
        <end position="46"/>
    </location>
</feature>
<protein>
    <recommendedName>
        <fullName evidence="2">Iron hydrogenase large subunit C-terminal domain-containing protein</fullName>
    </recommendedName>
</protein>
<accession>A0A3P6V1R9</accession>
<comment type="similarity">
    <text evidence="1">Belongs to the NARF family.</text>
</comment>
<dbReference type="EMBL" id="UYRU01044278">
    <property type="protein sequence ID" value="VDK85988.1"/>
    <property type="molecule type" value="Genomic_DNA"/>
</dbReference>
<dbReference type="Pfam" id="PF02906">
    <property type="entry name" value="Fe_hyd_lg_C"/>
    <property type="match status" value="1"/>
</dbReference>
<name>A0A3P6V1R9_DIBLA</name>
<dbReference type="OrthoDB" id="10253113at2759"/>
<proteinExistence type="inferred from homology"/>
<dbReference type="Proteomes" id="UP000281553">
    <property type="component" value="Unassembled WGS sequence"/>
</dbReference>
<dbReference type="InterPro" id="IPR009016">
    <property type="entry name" value="Fe_hydrogenase"/>
</dbReference>
<keyword evidence="4" id="KW-1185">Reference proteome</keyword>
<organism evidence="3 4">
    <name type="scientific">Dibothriocephalus latus</name>
    <name type="common">Fish tapeworm</name>
    <name type="synonym">Diphyllobothrium latum</name>
    <dbReference type="NCBI Taxonomy" id="60516"/>
    <lineage>
        <taxon>Eukaryota</taxon>
        <taxon>Metazoa</taxon>
        <taxon>Spiralia</taxon>
        <taxon>Lophotrochozoa</taxon>
        <taxon>Platyhelminthes</taxon>
        <taxon>Cestoda</taxon>
        <taxon>Eucestoda</taxon>
        <taxon>Diphyllobothriidea</taxon>
        <taxon>Diphyllobothriidae</taxon>
        <taxon>Dibothriocephalus</taxon>
    </lineage>
</organism>
<sequence>MPCYDKKLEASRHEFEVPATAGGDEEPHKEVDLVLGTNEFAQALDDLLGGDNETIPSLAPPPTTEGSFNECSYLLSSFIGCLSGGAQIKNKEVSKVPPTYLTLEERPALMSGPSQRLLVAMKDKCPPESYFTNFRTAPRVEIINPSALKW</sequence>
<evidence type="ECO:0000259" key="2">
    <source>
        <dbReference type="Pfam" id="PF02906"/>
    </source>
</evidence>
<dbReference type="Gene3D" id="3.40.50.1780">
    <property type="match status" value="1"/>
</dbReference>
<reference evidence="3 4" key="1">
    <citation type="submission" date="2018-11" db="EMBL/GenBank/DDBJ databases">
        <authorList>
            <consortium name="Pathogen Informatics"/>
        </authorList>
    </citation>
    <scope>NUCLEOTIDE SEQUENCE [LARGE SCALE GENOMIC DNA]</scope>
</reference>
<dbReference type="AlphaFoldDB" id="A0A3P6V1R9"/>
<dbReference type="SUPFAM" id="SSF53920">
    <property type="entry name" value="Fe-only hydrogenase"/>
    <property type="match status" value="1"/>
</dbReference>
<gene>
    <name evidence="3" type="ORF">DILT_LOCUS3800</name>
</gene>
<evidence type="ECO:0000313" key="4">
    <source>
        <dbReference type="Proteomes" id="UP000281553"/>
    </source>
</evidence>
<dbReference type="InterPro" id="IPR004108">
    <property type="entry name" value="Fe_hydrogenase_lsu_C"/>
</dbReference>
<evidence type="ECO:0000313" key="3">
    <source>
        <dbReference type="EMBL" id="VDK85988.1"/>
    </source>
</evidence>